<dbReference type="EMBL" id="BJWL01000019">
    <property type="protein sequence ID" value="GFZ07721.1"/>
    <property type="molecule type" value="Genomic_DNA"/>
</dbReference>
<dbReference type="Pfam" id="PF10409">
    <property type="entry name" value="PTEN_C2"/>
    <property type="match status" value="1"/>
</dbReference>
<evidence type="ECO:0000259" key="6">
    <source>
        <dbReference type="PROSITE" id="PS51444"/>
    </source>
</evidence>
<dbReference type="Gene3D" id="3.90.190.10">
    <property type="entry name" value="Protein tyrosine phosphatase superfamily"/>
    <property type="match status" value="1"/>
</dbReference>
<dbReference type="SMART" id="SM01326">
    <property type="entry name" value="PTEN_C2"/>
    <property type="match status" value="1"/>
</dbReference>
<evidence type="ECO:0000256" key="3">
    <source>
        <dbReference type="RuleBase" id="RU361260"/>
    </source>
</evidence>
<feature type="region of interest" description="Disordered" evidence="4">
    <location>
        <begin position="662"/>
        <end position="952"/>
    </location>
</feature>
<feature type="compositionally biased region" description="Pro residues" evidence="4">
    <location>
        <begin position="703"/>
        <end position="729"/>
    </location>
</feature>
<dbReference type="Gene3D" id="1.20.58.2220">
    <property type="entry name" value="Formin, FH2 domain"/>
    <property type="match status" value="2"/>
</dbReference>
<dbReference type="PANTHER" id="PTHR45733:SF10">
    <property type="entry name" value="FORMIN-LIKE PROTEIN 15A-RELATED"/>
    <property type="match status" value="1"/>
</dbReference>
<keyword evidence="8" id="KW-1185">Reference proteome</keyword>
<feature type="domain" description="C2 tensin-type" evidence="5">
    <location>
        <begin position="189"/>
        <end position="339"/>
    </location>
</feature>
<dbReference type="PROSITE" id="PS51182">
    <property type="entry name" value="C2_TENSIN"/>
    <property type="match status" value="1"/>
</dbReference>
<dbReference type="InterPro" id="IPR042201">
    <property type="entry name" value="FH2_Formin_sf"/>
</dbReference>
<dbReference type="OrthoDB" id="1668162at2759"/>
<comment type="similarity">
    <text evidence="1">Belongs to the formin-like family. Class-II subfamily.</text>
</comment>
<sequence>MALFRRFFYRKPPDRLLEISERVYEEDEYKMYMGGIVAQLQDYYPDASFMVFNFREGERRSQISDLLSQYDMTVMEYPRQYEGCPLLPLEMIHHYLRSSESWLSLAGQQNILLMHCERGGWPVLAFMLAGLLLFRKQYSGEQKTLEMVYKQAPRELLYLLSPLNPQPSQLRYLQYISRRNLGSGWPPSDTPLVLDCIIFRVLPLFDGGKGCRPVVRIYGQDPSSTTATRSSKLLFYTLKTKKRARLYRQEECELVKIDIHCRVQGDVVLECIHLDDDLVREEMMFRDQFPREFKAEVLFLDADVVPSIITTDVESEDENETESASPEEFFEVEEIFSNVIDGQDGKADSDSHMRQDSVKDHENNKVVWKEFSDGQDGKADLDSHILQDNVQKHENNKVIWKEFSEPHPFQDCAPDDGNHKQDARVDSNFKEIKAIASDDRDDLDSPMVVADVPIDLGTEVVTADVRDKSEEMENRQDVEDSAMQKNIERQGSPQKLSAHVSRPNSDKLLPCATKKQPTSNVKPATDSTVPKQKVKQPEPQGGLARQAKPNAVSRWIPSNKGHYTNSMHVSYPPSRHNSAPPVLAVVKDSHAGGKSKASAGTVASGSVVPADDLLRSVSLEVDYMISADREPVKHTSCPPSLGTTPLQVTSTLSSASLPLHQGPLSVVPSPPPLPPSSVIKSSDVLCQSNPAMVLQALQANSMSPPPPPPPLPPPPPPPPPTATAAPRPPSQSARNAIMTFPPPPPPPLPPTTSLRETPQECPPPPPPPPPSTLQNFGKVLPPPPRPPPWKVGDSTTATVTTSSFPPIPPRPPPTRSAFATPLPPPPPPPLPNRGTPPSPPPPPLFVHRVLTTPPPPPPPPSHGAPLPPPSGAPPLPPPPPMRRTPPPPPSSSKPPPPPPPLRGAPPPPPLYGVPPPPPPGARAPGPPPPPGPPRPPGAPASAPRRSTLKPLHWSKVTRALQGSLWEEFQRYGEPQIAPEFDVSELETLFSATVPKSNSGGKSGDRRKSAGSKPVKVNLIDLRRAYNTEIMLTKVKMPLSDMMAAALAMDESILDADQVENLIKFSPTKEEMELLKGYTGDKENLGKCEQVKRREEDGVEEVGVTICKEMVSEGGIGQLGPIFLRLRRGSGDKLANLSGTVVRDLTFMHSSCYDIEHIWGWNVVKFNRAELDALGIWTMGRTVEVMLAQDEVFRWARSKLRKEIGVVLFRFQFFLELMKVPRVESKLRVFLFKILFNSQISEFKKSLNTVNSACEEVRNSMKLKEIMKKILYLGNTLNQGTARGSAIGFKLDSLLKLTDTRATNNKMTLMHYLCKVLASKSPALLDFHEDLRSLEAASKIQLKSLAEEMQAITKGLEKVKLELGASENDGPVSDVFRKTLQEFIGIAEIEVASVTNLYLVVGRNADALALYFGEDPVRCPFEQVTVTLLNFVRLFRKAHEENCKQAELEKKKAQKDVEMENAKGINLTKSGK</sequence>
<evidence type="ECO:0000313" key="8">
    <source>
        <dbReference type="Proteomes" id="UP000585474"/>
    </source>
</evidence>
<feature type="domain" description="FH2" evidence="6">
    <location>
        <begin position="938"/>
        <end position="1460"/>
    </location>
</feature>
<dbReference type="PANTHER" id="PTHR45733">
    <property type="entry name" value="FORMIN-J"/>
    <property type="match status" value="1"/>
</dbReference>
<dbReference type="Gene3D" id="2.60.40.1110">
    <property type="match status" value="1"/>
</dbReference>
<dbReference type="InterPro" id="IPR029021">
    <property type="entry name" value="Prot-tyrosine_phosphatase-like"/>
</dbReference>
<proteinExistence type="inferred from homology"/>
<evidence type="ECO:0000256" key="2">
    <source>
        <dbReference type="ARBA" id="ARBA00022912"/>
    </source>
</evidence>
<feature type="compositionally biased region" description="Pro residues" evidence="4">
    <location>
        <begin position="760"/>
        <end position="771"/>
    </location>
</feature>
<dbReference type="InterPro" id="IPR014020">
    <property type="entry name" value="Tensin_C2-dom"/>
</dbReference>
<reference evidence="7 8" key="1">
    <citation type="submission" date="2019-07" db="EMBL/GenBank/DDBJ databases">
        <title>De Novo Assembly of kiwifruit Actinidia rufa.</title>
        <authorList>
            <person name="Sugita-Konishi S."/>
            <person name="Sato K."/>
            <person name="Mori E."/>
            <person name="Abe Y."/>
            <person name="Kisaki G."/>
            <person name="Hamano K."/>
            <person name="Suezawa K."/>
            <person name="Otani M."/>
            <person name="Fukuda T."/>
            <person name="Manabe T."/>
            <person name="Gomi K."/>
            <person name="Tabuchi M."/>
            <person name="Akimitsu K."/>
            <person name="Kataoka I."/>
        </authorList>
    </citation>
    <scope>NUCLEOTIDE SEQUENCE [LARGE SCALE GENOMIC DNA]</scope>
    <source>
        <strain evidence="8">cv. Fuchu</strain>
    </source>
</reference>
<evidence type="ECO:0000256" key="4">
    <source>
        <dbReference type="SAM" id="MobiDB-lite"/>
    </source>
</evidence>
<feature type="region of interest" description="Disordered" evidence="4">
    <location>
        <begin position="992"/>
        <end position="1011"/>
    </location>
</feature>
<dbReference type="SUPFAM" id="SSF101447">
    <property type="entry name" value="Formin homology 2 domain (FH2 domain)"/>
    <property type="match status" value="2"/>
</dbReference>
<feature type="region of interest" description="Disordered" evidence="4">
    <location>
        <begin position="466"/>
        <end position="561"/>
    </location>
</feature>
<accession>A0A7J0GAE4</accession>
<organism evidence="7 8">
    <name type="scientific">Actinidia rufa</name>
    <dbReference type="NCBI Taxonomy" id="165716"/>
    <lineage>
        <taxon>Eukaryota</taxon>
        <taxon>Viridiplantae</taxon>
        <taxon>Streptophyta</taxon>
        <taxon>Embryophyta</taxon>
        <taxon>Tracheophyta</taxon>
        <taxon>Spermatophyta</taxon>
        <taxon>Magnoliopsida</taxon>
        <taxon>eudicotyledons</taxon>
        <taxon>Gunneridae</taxon>
        <taxon>Pentapetalae</taxon>
        <taxon>asterids</taxon>
        <taxon>Ericales</taxon>
        <taxon>Actinidiaceae</taxon>
        <taxon>Actinidia</taxon>
    </lineage>
</organism>
<feature type="compositionally biased region" description="Pro residues" evidence="4">
    <location>
        <begin position="740"/>
        <end position="750"/>
    </location>
</feature>
<dbReference type="SUPFAM" id="SSF52799">
    <property type="entry name" value="(Phosphotyrosine protein) phosphatases II"/>
    <property type="match status" value="1"/>
</dbReference>
<dbReference type="Proteomes" id="UP000585474">
    <property type="component" value="Unassembled WGS sequence"/>
</dbReference>
<feature type="compositionally biased region" description="Basic and acidic residues" evidence="4">
    <location>
        <begin position="1448"/>
        <end position="1460"/>
    </location>
</feature>
<dbReference type="InterPro" id="IPR051144">
    <property type="entry name" value="Formin_homology_domain"/>
</dbReference>
<feature type="region of interest" description="Disordered" evidence="4">
    <location>
        <begin position="1448"/>
        <end position="1471"/>
    </location>
</feature>
<evidence type="ECO:0000313" key="7">
    <source>
        <dbReference type="EMBL" id="GFZ07721.1"/>
    </source>
</evidence>
<dbReference type="SUPFAM" id="SSF49562">
    <property type="entry name" value="C2 domain (Calcium/lipid-binding domain, CaLB)"/>
    <property type="match status" value="1"/>
</dbReference>
<gene>
    <name evidence="7" type="ORF">Acr_19g0006580</name>
</gene>
<feature type="compositionally biased region" description="Basic and acidic residues" evidence="4">
    <location>
        <begin position="466"/>
        <end position="478"/>
    </location>
</feature>
<keyword evidence="2" id="KW-0904">Protein phosphatase</keyword>
<evidence type="ECO:0000259" key="5">
    <source>
        <dbReference type="PROSITE" id="PS51182"/>
    </source>
</evidence>
<dbReference type="SMART" id="SM00498">
    <property type="entry name" value="FH2"/>
    <property type="match status" value="1"/>
</dbReference>
<feature type="compositionally biased region" description="Pro residues" evidence="4">
    <location>
        <begin position="780"/>
        <end position="789"/>
    </location>
</feature>
<dbReference type="PRINTS" id="PR01217">
    <property type="entry name" value="PRICHEXTENSN"/>
</dbReference>
<feature type="compositionally biased region" description="Pro residues" evidence="4">
    <location>
        <begin position="852"/>
        <end position="938"/>
    </location>
</feature>
<dbReference type="PROSITE" id="PS51444">
    <property type="entry name" value="FH2"/>
    <property type="match status" value="1"/>
</dbReference>
<protein>
    <recommendedName>
        <fullName evidence="3">Formin-like protein</fullName>
    </recommendedName>
</protein>
<dbReference type="InterPro" id="IPR035892">
    <property type="entry name" value="C2_domain_sf"/>
</dbReference>
<evidence type="ECO:0000256" key="1">
    <source>
        <dbReference type="ARBA" id="ARBA00006468"/>
    </source>
</evidence>
<comment type="caution">
    <text evidence="7">The sequence shown here is derived from an EMBL/GenBank/DDBJ whole genome shotgun (WGS) entry which is preliminary data.</text>
</comment>
<dbReference type="Pfam" id="PF02181">
    <property type="entry name" value="FH2"/>
    <property type="match status" value="2"/>
</dbReference>
<feature type="compositionally biased region" description="Pro residues" evidence="4">
    <location>
        <begin position="821"/>
        <end position="844"/>
    </location>
</feature>
<name>A0A7J0GAE4_9ERIC</name>
<dbReference type="InterPro" id="IPR015425">
    <property type="entry name" value="FH2_Formin"/>
</dbReference>
<keyword evidence="2" id="KW-0378">Hydrolase</keyword>
<dbReference type="GO" id="GO:0004721">
    <property type="term" value="F:phosphoprotein phosphatase activity"/>
    <property type="evidence" value="ECO:0007669"/>
    <property type="project" value="UniProtKB-KW"/>
</dbReference>
<feature type="compositionally biased region" description="Polar residues" evidence="4">
    <location>
        <begin position="515"/>
        <end position="530"/>
    </location>
</feature>
<feature type="compositionally biased region" description="Pro residues" evidence="4">
    <location>
        <begin position="805"/>
        <end position="814"/>
    </location>
</feature>